<dbReference type="InterPro" id="IPR037401">
    <property type="entry name" value="SnoaL-like"/>
</dbReference>
<dbReference type="Proteomes" id="UP000019277">
    <property type="component" value="Unassembled WGS sequence"/>
</dbReference>
<comment type="caution">
    <text evidence="2">The sequence shown here is derived from an EMBL/GenBank/DDBJ whole genome shotgun (WGS) entry which is preliminary data.</text>
</comment>
<name>W7ITQ0_9PSEU</name>
<evidence type="ECO:0000313" key="2">
    <source>
        <dbReference type="EMBL" id="EWC64300.1"/>
    </source>
</evidence>
<evidence type="ECO:0000313" key="3">
    <source>
        <dbReference type="Proteomes" id="UP000019277"/>
    </source>
</evidence>
<feature type="domain" description="SnoaL-like" evidence="1">
    <location>
        <begin position="23"/>
        <end position="108"/>
    </location>
</feature>
<dbReference type="Pfam" id="PF12680">
    <property type="entry name" value="SnoaL_2"/>
    <property type="match status" value="1"/>
</dbReference>
<dbReference type="EMBL" id="AYXG01000016">
    <property type="protein sequence ID" value="EWC64300.1"/>
    <property type="molecule type" value="Genomic_DNA"/>
</dbReference>
<dbReference type="AlphaFoldDB" id="W7ITQ0"/>
<gene>
    <name evidence="2" type="ORF">UO65_0423</name>
</gene>
<protein>
    <recommendedName>
        <fullName evidence="1">SnoaL-like domain-containing protein</fullName>
    </recommendedName>
</protein>
<dbReference type="Gene3D" id="3.10.450.50">
    <property type="match status" value="1"/>
</dbReference>
<sequence>MGTVPSTATTAAAVDHVRLAYLYLDAGDLDAYASLVHEDAQFRRPDAPDARGRVEVLAMLAVCVRAGGSHELFKVVADGDCIAVVGHHTSSDGADVEFADFFTIADDGLLLGCRRFYYLAP</sequence>
<accession>W7ITQ0</accession>
<dbReference type="eggNOG" id="COG3631">
    <property type="taxonomic scope" value="Bacteria"/>
</dbReference>
<organism evidence="2 3">
    <name type="scientific">Actinokineospora spheciospongiae</name>
    <dbReference type="NCBI Taxonomy" id="909613"/>
    <lineage>
        <taxon>Bacteria</taxon>
        <taxon>Bacillati</taxon>
        <taxon>Actinomycetota</taxon>
        <taxon>Actinomycetes</taxon>
        <taxon>Pseudonocardiales</taxon>
        <taxon>Pseudonocardiaceae</taxon>
        <taxon>Actinokineospora</taxon>
    </lineage>
</organism>
<reference evidence="2 3" key="1">
    <citation type="journal article" date="2014" name="Genome Announc.">
        <title>Draft Genome Sequence of the Antitrypanosomally Active Sponge-Associated Bacterium Actinokineospora sp. Strain EG49.</title>
        <authorList>
            <person name="Harjes J."/>
            <person name="Ryu T."/>
            <person name="Abdelmohsen U.R."/>
            <person name="Moitinho-Silva L."/>
            <person name="Horn H."/>
            <person name="Ravasi T."/>
            <person name="Hentschel U."/>
        </authorList>
    </citation>
    <scope>NUCLEOTIDE SEQUENCE [LARGE SCALE GENOMIC DNA]</scope>
    <source>
        <strain evidence="2 3">EG49</strain>
    </source>
</reference>
<dbReference type="STRING" id="909613.UO65_0423"/>
<keyword evidence="3" id="KW-1185">Reference proteome</keyword>
<proteinExistence type="predicted"/>
<dbReference type="InterPro" id="IPR032710">
    <property type="entry name" value="NTF2-like_dom_sf"/>
</dbReference>
<evidence type="ECO:0000259" key="1">
    <source>
        <dbReference type="Pfam" id="PF12680"/>
    </source>
</evidence>
<dbReference type="SUPFAM" id="SSF54427">
    <property type="entry name" value="NTF2-like"/>
    <property type="match status" value="1"/>
</dbReference>